<protein>
    <submittedName>
        <fullName evidence="1">Uncharacterized protein</fullName>
    </submittedName>
</protein>
<proteinExistence type="predicted"/>
<evidence type="ECO:0000313" key="2">
    <source>
        <dbReference type="Proteomes" id="UP000322080"/>
    </source>
</evidence>
<sequence>MKIDDDYLDAFEDDIVRLSRRTYAEAGVPMYLVPEDLTGATPPPEPDAEGAALAELFEAVTRALEARNGPLSSRDIAHVLEVLADRHFLDHPFSELSQ</sequence>
<dbReference type="EMBL" id="VSIY01000015">
    <property type="protein sequence ID" value="TYB77592.1"/>
    <property type="molecule type" value="Genomic_DNA"/>
</dbReference>
<dbReference type="AlphaFoldDB" id="A0A5D0R7V7"/>
<evidence type="ECO:0000313" key="1">
    <source>
        <dbReference type="EMBL" id="TYB77592.1"/>
    </source>
</evidence>
<dbReference type="Proteomes" id="UP000322080">
    <property type="component" value="Unassembled WGS sequence"/>
</dbReference>
<organism evidence="1 2">
    <name type="scientific">Maritimibacter fusiformis</name>
    <dbReference type="NCBI Taxonomy" id="2603819"/>
    <lineage>
        <taxon>Bacteria</taxon>
        <taxon>Pseudomonadati</taxon>
        <taxon>Pseudomonadota</taxon>
        <taxon>Alphaproteobacteria</taxon>
        <taxon>Rhodobacterales</taxon>
        <taxon>Roseobacteraceae</taxon>
        <taxon>Maritimibacter</taxon>
    </lineage>
</organism>
<gene>
    <name evidence="1" type="ORF">FVF75_15110</name>
</gene>
<reference evidence="1 2" key="1">
    <citation type="submission" date="2019-08" db="EMBL/GenBank/DDBJ databases">
        <title>Identification of a novel species of the genus Boseongicola.</title>
        <authorList>
            <person name="Zhang X.-Q."/>
        </authorList>
    </citation>
    <scope>NUCLEOTIDE SEQUENCE [LARGE SCALE GENOMIC DNA]</scope>
    <source>
        <strain evidence="1 2">HY14</strain>
    </source>
</reference>
<dbReference type="RefSeq" id="WP_148379505.1">
    <property type="nucleotide sequence ID" value="NZ_VSIY01000015.1"/>
</dbReference>
<name>A0A5D0R7V7_9RHOB</name>
<keyword evidence="2" id="KW-1185">Reference proteome</keyword>
<accession>A0A5D0R7V7</accession>
<comment type="caution">
    <text evidence="1">The sequence shown here is derived from an EMBL/GenBank/DDBJ whole genome shotgun (WGS) entry which is preliminary data.</text>
</comment>